<dbReference type="SUPFAM" id="SSF53448">
    <property type="entry name" value="Nucleotide-diphospho-sugar transferases"/>
    <property type="match status" value="1"/>
</dbReference>
<dbReference type="Gene3D" id="3.90.550.10">
    <property type="entry name" value="Spore Coat Polysaccharide Biosynthesis Protein SpsA, Chain A"/>
    <property type="match status" value="1"/>
</dbReference>
<evidence type="ECO:0000313" key="3">
    <source>
        <dbReference type="Proteomes" id="UP001139158"/>
    </source>
</evidence>
<dbReference type="Proteomes" id="UP001139158">
    <property type="component" value="Unassembled WGS sequence"/>
</dbReference>
<evidence type="ECO:0000313" key="2">
    <source>
        <dbReference type="EMBL" id="MCC3298497.1"/>
    </source>
</evidence>
<dbReference type="CDD" id="cd00761">
    <property type="entry name" value="Glyco_tranf_GTA_type"/>
    <property type="match status" value="1"/>
</dbReference>
<proteinExistence type="predicted"/>
<organism evidence="2 3">
    <name type="scientific">Arthrobacter caoxuetaonis</name>
    <dbReference type="NCBI Taxonomy" id="2886935"/>
    <lineage>
        <taxon>Bacteria</taxon>
        <taxon>Bacillati</taxon>
        <taxon>Actinomycetota</taxon>
        <taxon>Actinomycetes</taxon>
        <taxon>Micrococcales</taxon>
        <taxon>Micrococcaceae</taxon>
        <taxon>Arthrobacter</taxon>
    </lineage>
</organism>
<dbReference type="GO" id="GO:0016020">
    <property type="term" value="C:membrane"/>
    <property type="evidence" value="ECO:0007669"/>
    <property type="project" value="UniProtKB-SubCell"/>
</dbReference>
<feature type="region of interest" description="Disordered" evidence="1">
    <location>
        <begin position="332"/>
        <end position="354"/>
    </location>
</feature>
<keyword evidence="3" id="KW-1185">Reference proteome</keyword>
<protein>
    <submittedName>
        <fullName evidence="2">Glycosyltransferase family 2 protein</fullName>
    </submittedName>
</protein>
<dbReference type="GO" id="GO:0016757">
    <property type="term" value="F:glycosyltransferase activity"/>
    <property type="evidence" value="ECO:0007669"/>
    <property type="project" value="UniProtKB-KW"/>
</dbReference>
<dbReference type="RefSeq" id="WP_227896371.1">
    <property type="nucleotide sequence ID" value="NZ_CP099466.1"/>
</dbReference>
<evidence type="ECO:0000256" key="1">
    <source>
        <dbReference type="SAM" id="MobiDB-lite"/>
    </source>
</evidence>
<reference evidence="2" key="1">
    <citation type="submission" date="2021-10" db="EMBL/GenBank/DDBJ databases">
        <title>Novel species in genus Arthrobacter.</title>
        <authorList>
            <person name="Liu Y."/>
        </authorList>
    </citation>
    <scope>NUCLEOTIDE SEQUENCE</scope>
    <source>
        <strain evidence="2">Zg-Y453</strain>
    </source>
</reference>
<gene>
    <name evidence="2" type="ORF">LJ757_11870</name>
</gene>
<comment type="caution">
    <text evidence="2">The sequence shown here is derived from an EMBL/GenBank/DDBJ whole genome shotgun (WGS) entry which is preliminary data.</text>
</comment>
<dbReference type="InterPro" id="IPR029044">
    <property type="entry name" value="Nucleotide-diphossugar_trans"/>
</dbReference>
<accession>A0A9X1SD85</accession>
<feature type="compositionally biased region" description="Low complexity" evidence="1">
    <location>
        <begin position="342"/>
        <end position="354"/>
    </location>
</feature>
<dbReference type="AlphaFoldDB" id="A0A9X1SD85"/>
<sequence>MTEQLGLERSAETPSATYILPLKRGRAGGLGDLPGYLQRVLSWSAVLVVDGSPPEVFAEHSRLLPAGVVHLRPEYACLNGKVSGVLTGIRHARTKTLVIADDDVRYTADSFRRVADLLQSADVVRPQNYFSDLPWHARWDTARSLLNRALGADYPGTLGVRRSALLATHGYDGDVLFENLELIRTVRSAGGREVVARSLFIPRKPCAAGHFLRQRVRQAYDDFAQPARLALELSLLPGVLLGRRRWPLLPLAAAATAAGIAEAGRRRAGGTRVFPPSSALWAPAWLLERSVSIWAALVFRLAGGIPYAGARITTAAHSRRVLRRRFAGRQAVRSGRTGAGDPAAPVRLGAAPAA</sequence>
<name>A0A9X1SD85_9MICC</name>
<dbReference type="EMBL" id="JAJFZV010000012">
    <property type="protein sequence ID" value="MCC3298497.1"/>
    <property type="molecule type" value="Genomic_DNA"/>
</dbReference>